<keyword evidence="10 13" id="KW-0233">DNA recombination</keyword>
<protein>
    <recommendedName>
        <fullName evidence="13 14">Crossover junction endodeoxyribonuclease RuvC</fullName>
        <ecNumber evidence="13 14">3.1.21.10</ecNumber>
    </recommendedName>
    <alternativeName>
        <fullName evidence="13">Holliday junction nuclease RuvC</fullName>
    </alternativeName>
    <alternativeName>
        <fullName evidence="13">Holliday junction resolvase RuvC</fullName>
    </alternativeName>
</protein>
<comment type="cofactor">
    <cofactor evidence="13">
        <name>Mg(2+)</name>
        <dbReference type="ChEBI" id="CHEBI:18420"/>
    </cofactor>
    <text evidence="13">Binds 2 Mg(2+) ion per subunit.</text>
</comment>
<comment type="catalytic activity">
    <reaction evidence="12 13">
        <text>Endonucleolytic cleavage at a junction such as a reciprocal single-stranded crossover between two homologous DNA duplexes (Holliday junction).</text>
        <dbReference type="EC" id="3.1.21.10"/>
    </reaction>
</comment>
<sequence length="177" mass="19368">MIILGIDPGTATTGYGVIKVPDNILGREFKYDIELIDYGNISTSKDEIMTKRLVVIHDGMEAVVNKFKPDMIVIEMLFFGANTRTAISVGQARGVIMLSAGRRSIPIHEYTGPSVKLMVAGSGRADKNQVHDGVRKFLGTSIRRRNKLKATWKGGHLDDATDALAIAICHVLKMVSK</sequence>
<dbReference type="GO" id="GO:0006310">
    <property type="term" value="P:DNA recombination"/>
    <property type="evidence" value="ECO:0007669"/>
    <property type="project" value="UniProtKB-UniRule"/>
</dbReference>
<accession>A0A1F5MGY9</accession>
<evidence type="ECO:0000256" key="11">
    <source>
        <dbReference type="ARBA" id="ARBA00023204"/>
    </source>
</evidence>
<feature type="binding site" evidence="13">
    <location>
        <position position="7"/>
    </location>
    <ligand>
        <name>Mg(2+)</name>
        <dbReference type="ChEBI" id="CHEBI:18420"/>
        <label>1</label>
    </ligand>
</feature>
<proteinExistence type="inferred from homology"/>
<comment type="similarity">
    <text evidence="1 13">Belongs to the RuvC family.</text>
</comment>
<dbReference type="Proteomes" id="UP000183317">
    <property type="component" value="Unassembled WGS sequence"/>
</dbReference>
<dbReference type="GO" id="GO:0048476">
    <property type="term" value="C:Holliday junction resolvase complex"/>
    <property type="evidence" value="ECO:0007669"/>
    <property type="project" value="UniProtKB-UniRule"/>
</dbReference>
<comment type="subcellular location">
    <subcellularLocation>
        <location evidence="13">Cytoplasm</location>
    </subcellularLocation>
</comment>
<dbReference type="FunFam" id="3.30.420.10:FF:000002">
    <property type="entry name" value="Crossover junction endodeoxyribonuclease RuvC"/>
    <property type="match status" value="1"/>
</dbReference>
<organism evidence="15 16">
    <name type="scientific">Candidatus Daviesbacteria bacterium RIFCSPLOWO2_02_FULL_36_8</name>
    <dbReference type="NCBI Taxonomy" id="1797793"/>
    <lineage>
        <taxon>Bacteria</taxon>
        <taxon>Candidatus Daviesiibacteriota</taxon>
    </lineage>
</organism>
<evidence type="ECO:0000256" key="3">
    <source>
        <dbReference type="ARBA" id="ARBA00022722"/>
    </source>
</evidence>
<dbReference type="GO" id="GO:0000287">
    <property type="term" value="F:magnesium ion binding"/>
    <property type="evidence" value="ECO:0007669"/>
    <property type="project" value="UniProtKB-UniRule"/>
</dbReference>
<feature type="binding site" evidence="13">
    <location>
        <position position="75"/>
    </location>
    <ligand>
        <name>Mg(2+)</name>
        <dbReference type="ChEBI" id="CHEBI:18420"/>
        <label>2</label>
    </ligand>
</feature>
<keyword evidence="3 13" id="KW-0540">Nuclease</keyword>
<evidence type="ECO:0000256" key="14">
    <source>
        <dbReference type="NCBIfam" id="TIGR00228"/>
    </source>
</evidence>
<dbReference type="AlphaFoldDB" id="A0A1F5MGY9"/>
<name>A0A1F5MGY9_9BACT</name>
<evidence type="ECO:0000256" key="6">
    <source>
        <dbReference type="ARBA" id="ARBA00022763"/>
    </source>
</evidence>
<dbReference type="SUPFAM" id="SSF53098">
    <property type="entry name" value="Ribonuclease H-like"/>
    <property type="match status" value="1"/>
</dbReference>
<dbReference type="CDD" id="cd16962">
    <property type="entry name" value="RuvC"/>
    <property type="match status" value="1"/>
</dbReference>
<evidence type="ECO:0000256" key="1">
    <source>
        <dbReference type="ARBA" id="ARBA00009518"/>
    </source>
</evidence>
<evidence type="ECO:0000256" key="2">
    <source>
        <dbReference type="ARBA" id="ARBA00022490"/>
    </source>
</evidence>
<evidence type="ECO:0000313" key="15">
    <source>
        <dbReference type="EMBL" id="OGE64636.1"/>
    </source>
</evidence>
<evidence type="ECO:0000256" key="7">
    <source>
        <dbReference type="ARBA" id="ARBA00022801"/>
    </source>
</evidence>
<reference evidence="15 16" key="1">
    <citation type="journal article" date="2016" name="Nat. Commun.">
        <title>Thousands of microbial genomes shed light on interconnected biogeochemical processes in an aquifer system.</title>
        <authorList>
            <person name="Anantharaman K."/>
            <person name="Brown C.T."/>
            <person name="Hug L.A."/>
            <person name="Sharon I."/>
            <person name="Castelle C.J."/>
            <person name="Probst A.J."/>
            <person name="Thomas B.C."/>
            <person name="Singh A."/>
            <person name="Wilkins M.J."/>
            <person name="Karaoz U."/>
            <person name="Brodie E.L."/>
            <person name="Williams K.H."/>
            <person name="Hubbard S.S."/>
            <person name="Banfield J.F."/>
        </authorList>
    </citation>
    <scope>NUCLEOTIDE SEQUENCE [LARGE SCALE GENOMIC DNA]</scope>
</reference>
<keyword evidence="9 13" id="KW-0238">DNA-binding</keyword>
<dbReference type="HAMAP" id="MF_00034">
    <property type="entry name" value="RuvC"/>
    <property type="match status" value="1"/>
</dbReference>
<dbReference type="InterPro" id="IPR002176">
    <property type="entry name" value="X-over_junc_endoDNase_RuvC"/>
</dbReference>
<evidence type="ECO:0000256" key="5">
    <source>
        <dbReference type="ARBA" id="ARBA00022759"/>
    </source>
</evidence>
<dbReference type="GO" id="GO:0006281">
    <property type="term" value="P:DNA repair"/>
    <property type="evidence" value="ECO:0007669"/>
    <property type="project" value="UniProtKB-UniRule"/>
</dbReference>
<dbReference type="PANTHER" id="PTHR30194">
    <property type="entry name" value="CROSSOVER JUNCTION ENDODEOXYRIBONUCLEASE RUVC"/>
    <property type="match status" value="1"/>
</dbReference>
<feature type="active site" evidence="13">
    <location>
        <position position="159"/>
    </location>
</feature>
<feature type="active site" evidence="13">
    <location>
        <position position="7"/>
    </location>
</feature>
<comment type="subunit">
    <text evidence="13">Homodimer which binds Holliday junction (HJ) DNA. The HJ becomes 2-fold symmetrical on binding to RuvC with unstacked arms; it has a different conformation from HJ DNA in complex with RuvA. In the full resolvosome a probable DNA-RuvA(4)-RuvB(12)-RuvC(2) complex forms which resolves the HJ.</text>
</comment>
<evidence type="ECO:0000256" key="12">
    <source>
        <dbReference type="ARBA" id="ARBA00029354"/>
    </source>
</evidence>
<keyword evidence="6 13" id="KW-0227">DNA damage</keyword>
<keyword evidence="7 13" id="KW-0378">Hydrolase</keyword>
<evidence type="ECO:0000256" key="8">
    <source>
        <dbReference type="ARBA" id="ARBA00022842"/>
    </source>
</evidence>
<evidence type="ECO:0000256" key="9">
    <source>
        <dbReference type="ARBA" id="ARBA00023125"/>
    </source>
</evidence>
<dbReference type="Pfam" id="PF02075">
    <property type="entry name" value="RuvC"/>
    <property type="match status" value="1"/>
</dbReference>
<keyword evidence="4 13" id="KW-0479">Metal-binding</keyword>
<dbReference type="InterPro" id="IPR012337">
    <property type="entry name" value="RNaseH-like_sf"/>
</dbReference>
<keyword evidence="2 13" id="KW-0963">Cytoplasm</keyword>
<feature type="active site" evidence="13">
    <location>
        <position position="75"/>
    </location>
</feature>
<keyword evidence="5 13" id="KW-0255">Endonuclease</keyword>
<dbReference type="InterPro" id="IPR036397">
    <property type="entry name" value="RNaseH_sf"/>
</dbReference>
<evidence type="ECO:0000256" key="13">
    <source>
        <dbReference type="HAMAP-Rule" id="MF_00034"/>
    </source>
</evidence>
<dbReference type="PANTHER" id="PTHR30194:SF3">
    <property type="entry name" value="CROSSOVER JUNCTION ENDODEOXYRIBONUCLEASE RUVC"/>
    <property type="match status" value="1"/>
</dbReference>
<dbReference type="EC" id="3.1.21.10" evidence="13 14"/>
<dbReference type="Gene3D" id="3.30.420.10">
    <property type="entry name" value="Ribonuclease H-like superfamily/Ribonuclease H"/>
    <property type="match status" value="1"/>
</dbReference>
<dbReference type="GO" id="GO:0003677">
    <property type="term" value="F:DNA binding"/>
    <property type="evidence" value="ECO:0007669"/>
    <property type="project" value="UniProtKB-KW"/>
</dbReference>
<evidence type="ECO:0000313" key="16">
    <source>
        <dbReference type="Proteomes" id="UP000183317"/>
    </source>
</evidence>
<feature type="binding site" evidence="13">
    <location>
        <position position="159"/>
    </location>
    <ligand>
        <name>Mg(2+)</name>
        <dbReference type="ChEBI" id="CHEBI:18420"/>
        <label>1</label>
    </ligand>
</feature>
<evidence type="ECO:0000256" key="4">
    <source>
        <dbReference type="ARBA" id="ARBA00022723"/>
    </source>
</evidence>
<comment type="function">
    <text evidence="13">The RuvA-RuvB-RuvC complex processes Holliday junction (HJ) DNA during genetic recombination and DNA repair. Endonuclease that resolves HJ intermediates. Cleaves cruciform DNA by making single-stranded nicks across the HJ at symmetrical positions within the homologous arms, yielding a 5'-phosphate and a 3'-hydroxyl group; requires a central core of homology in the junction. The consensus cleavage sequence is 5'-(A/T)TT(C/G)-3'. Cleavage occurs on the 3'-side of the TT dinucleotide at the point of strand exchange. HJ branch migration catalyzed by RuvA-RuvB allows RuvC to scan DNA until it finds its consensus sequence, where it cleaves and resolves the cruciform DNA.</text>
</comment>
<dbReference type="GO" id="GO:0005737">
    <property type="term" value="C:cytoplasm"/>
    <property type="evidence" value="ECO:0007669"/>
    <property type="project" value="UniProtKB-SubCell"/>
</dbReference>
<dbReference type="PRINTS" id="PR00696">
    <property type="entry name" value="RSOLVASERUVC"/>
</dbReference>
<comment type="caution">
    <text evidence="15">The sequence shown here is derived from an EMBL/GenBank/DDBJ whole genome shotgun (WGS) entry which is preliminary data.</text>
</comment>
<keyword evidence="8 13" id="KW-0460">Magnesium</keyword>
<gene>
    <name evidence="13" type="primary">ruvC</name>
    <name evidence="15" type="ORF">A3J13_01625</name>
</gene>
<dbReference type="EMBL" id="MFDU01000004">
    <property type="protein sequence ID" value="OGE64636.1"/>
    <property type="molecule type" value="Genomic_DNA"/>
</dbReference>
<dbReference type="GO" id="GO:0008821">
    <property type="term" value="F:crossover junction DNA endonuclease activity"/>
    <property type="evidence" value="ECO:0007669"/>
    <property type="project" value="UniProtKB-UniRule"/>
</dbReference>
<keyword evidence="11 13" id="KW-0234">DNA repair</keyword>
<evidence type="ECO:0000256" key="10">
    <source>
        <dbReference type="ARBA" id="ARBA00023172"/>
    </source>
</evidence>
<dbReference type="NCBIfam" id="TIGR00228">
    <property type="entry name" value="ruvC"/>
    <property type="match status" value="1"/>
</dbReference>